<proteinExistence type="predicted"/>
<name>A0AC34FN96_9BILA</name>
<organism evidence="1 2">
    <name type="scientific">Panagrolaimus sp. ES5</name>
    <dbReference type="NCBI Taxonomy" id="591445"/>
    <lineage>
        <taxon>Eukaryota</taxon>
        <taxon>Metazoa</taxon>
        <taxon>Ecdysozoa</taxon>
        <taxon>Nematoda</taxon>
        <taxon>Chromadorea</taxon>
        <taxon>Rhabditida</taxon>
        <taxon>Tylenchina</taxon>
        <taxon>Panagrolaimomorpha</taxon>
        <taxon>Panagrolaimoidea</taxon>
        <taxon>Panagrolaimidae</taxon>
        <taxon>Panagrolaimus</taxon>
    </lineage>
</organism>
<dbReference type="Proteomes" id="UP000887579">
    <property type="component" value="Unplaced"/>
</dbReference>
<accession>A0AC34FN96</accession>
<evidence type="ECO:0000313" key="2">
    <source>
        <dbReference type="WBParaSite" id="ES5_v2.g18559.t1"/>
    </source>
</evidence>
<evidence type="ECO:0000313" key="1">
    <source>
        <dbReference type="Proteomes" id="UP000887579"/>
    </source>
</evidence>
<reference evidence="2" key="1">
    <citation type="submission" date="2022-11" db="UniProtKB">
        <authorList>
            <consortium name="WormBaseParasite"/>
        </authorList>
    </citation>
    <scope>IDENTIFICATION</scope>
</reference>
<dbReference type="WBParaSite" id="ES5_v2.g18559.t1">
    <property type="protein sequence ID" value="ES5_v2.g18559.t1"/>
    <property type="gene ID" value="ES5_v2.g18559"/>
</dbReference>
<sequence length="614" mass="68542">MATKDDCLSLKNKQKVFVIAGDQFSNLNLNQNHKFFDKSLCSKSVTTDNKKGQDYAKKDSNLWSKSKNKRLTSSFLNLNSDSGEKEEFKEAKSVHSSTLSLHIAAYENTVEASLDSDSCKNQDLDYKSENRISINKWKTPKYFFSGLPSTFQNPFEFPRQQENEGTKAPEVAQFKASQKLLNSNQLNASTMAVNSAAKTGAAKKEYDGVEAGSQAKNRYLKEKTIETKIKLAANDQREHRRNVQTNIQYSHKQMHGGTSNRIIQKAASEPLITSPDGEDDDDDEMNDAFLEDSHACIINDSGAEAAVQAEETFCFVTEGAKSLQYQTSLGATNNTAREQFLPGPTNDGTNTTRANFDTLNRGMNNLNTNGNFLDESLENLMKNPYMKDSIRNDKNVYLAFDSAKQRRRLEMLPSTQQNQSSHAPTLHTLNQQMPIRGNINAQYQQIFDQQFQGYHPGGQQLQQNQFGLNYNQQQMSHHFYQTQQRQSSPSFNFQNGMAQNQTANQLLSNLQTSVPQPHPGYGLPVNAAPHLLPGHQLYFCNNQAPPFNGNASNVQRFSMSAVPPPDVVGSITLPRRKSSSNLAPNFLNTEKSQQQATSADQVNRQDGGGGPLQE</sequence>
<protein>
    <submittedName>
        <fullName evidence="2">Uncharacterized protein</fullName>
    </submittedName>
</protein>